<dbReference type="Gene3D" id="3.90.1150.30">
    <property type="match status" value="1"/>
</dbReference>
<dbReference type="PANTHER" id="PTHR35145:SF1">
    <property type="entry name" value="CYTOPLASMIC PROTEIN"/>
    <property type="match status" value="1"/>
</dbReference>
<comment type="caution">
    <text evidence="1">The sequence shown here is derived from an EMBL/GenBank/DDBJ whole genome shotgun (WGS) entry which is preliminary data.</text>
</comment>
<dbReference type="SUPFAM" id="SSF142906">
    <property type="entry name" value="YjbR-like"/>
    <property type="match status" value="1"/>
</dbReference>
<dbReference type="InterPro" id="IPR058532">
    <property type="entry name" value="YjbR/MT2646/Rv2570-like"/>
</dbReference>
<dbReference type="PANTHER" id="PTHR35145">
    <property type="entry name" value="CYTOPLASMIC PROTEIN-RELATED"/>
    <property type="match status" value="1"/>
</dbReference>
<dbReference type="Pfam" id="PF04237">
    <property type="entry name" value="YjbR"/>
    <property type="match status" value="1"/>
</dbReference>
<dbReference type="InterPro" id="IPR038056">
    <property type="entry name" value="YjbR-like_sf"/>
</dbReference>
<keyword evidence="1" id="KW-0238">DNA-binding</keyword>
<protein>
    <submittedName>
        <fullName evidence="1">MmcQ/YjbR family DNA-binding protein</fullName>
    </submittedName>
</protein>
<gene>
    <name evidence="1" type="ORF">F3F51_15810</name>
</gene>
<sequence length="119" mass="13887">MNIEEFREFCLSLPGVTEKMPFGAFRWAKDILVFYVKGKMFCFFDISKFDRCTIKCDPMVIDELKAMYNAVGAPFNSSLKYWISIRFNDDMPDDEIKRLCEESYNLICVKSNSKASSKK</sequence>
<proteinExistence type="predicted"/>
<evidence type="ECO:0000313" key="1">
    <source>
        <dbReference type="EMBL" id="KAA3803351.1"/>
    </source>
</evidence>
<organism evidence="1 2">
    <name type="scientific">Bacteroides ovatus</name>
    <dbReference type="NCBI Taxonomy" id="28116"/>
    <lineage>
        <taxon>Bacteria</taxon>
        <taxon>Pseudomonadati</taxon>
        <taxon>Bacteroidota</taxon>
        <taxon>Bacteroidia</taxon>
        <taxon>Bacteroidales</taxon>
        <taxon>Bacteroidaceae</taxon>
        <taxon>Bacteroides</taxon>
    </lineage>
</organism>
<dbReference type="Proteomes" id="UP000460135">
    <property type="component" value="Unassembled WGS sequence"/>
</dbReference>
<reference evidence="1 2" key="1">
    <citation type="journal article" date="2019" name="Nat. Med.">
        <title>A library of human gut bacterial isolates paired with longitudinal multiomics data enables mechanistic microbiome research.</title>
        <authorList>
            <person name="Poyet M."/>
            <person name="Groussin M."/>
            <person name="Gibbons S.M."/>
            <person name="Avila-Pacheco J."/>
            <person name="Jiang X."/>
            <person name="Kearney S.M."/>
            <person name="Perrotta A.R."/>
            <person name="Berdy B."/>
            <person name="Zhao S."/>
            <person name="Lieberman T.D."/>
            <person name="Swanson P.K."/>
            <person name="Smith M."/>
            <person name="Roesemann S."/>
            <person name="Alexander J.E."/>
            <person name="Rich S.A."/>
            <person name="Livny J."/>
            <person name="Vlamakis H."/>
            <person name="Clish C."/>
            <person name="Bullock K."/>
            <person name="Deik A."/>
            <person name="Scott J."/>
            <person name="Pierce K.A."/>
            <person name="Xavier R.J."/>
            <person name="Alm E.J."/>
        </authorList>
    </citation>
    <scope>NUCLEOTIDE SEQUENCE [LARGE SCALE GENOMIC DNA]</scope>
    <source>
        <strain evidence="1 2">BIOML-A183</strain>
    </source>
</reference>
<evidence type="ECO:0000313" key="2">
    <source>
        <dbReference type="Proteomes" id="UP000460135"/>
    </source>
</evidence>
<dbReference type="GO" id="GO:0003677">
    <property type="term" value="F:DNA binding"/>
    <property type="evidence" value="ECO:0007669"/>
    <property type="project" value="UniProtKB-KW"/>
</dbReference>
<dbReference type="InterPro" id="IPR007351">
    <property type="entry name" value="YjbR"/>
</dbReference>
<name>A0A6N3V6V4_BACOV</name>
<accession>A0A6N3V6V4</accession>
<dbReference type="AlphaFoldDB" id="A0A6N3V6V4"/>
<dbReference type="EMBL" id="VWLX01000011">
    <property type="protein sequence ID" value="KAA3803351.1"/>
    <property type="molecule type" value="Genomic_DNA"/>
</dbReference>